<dbReference type="GO" id="GO:0003676">
    <property type="term" value="F:nucleic acid binding"/>
    <property type="evidence" value="ECO:0007669"/>
    <property type="project" value="InterPro"/>
</dbReference>
<dbReference type="SUPFAM" id="SSF53098">
    <property type="entry name" value="Ribonuclease H-like"/>
    <property type="match status" value="1"/>
</dbReference>
<dbReference type="GO" id="GO:0004523">
    <property type="term" value="F:RNA-DNA hybrid ribonuclease activity"/>
    <property type="evidence" value="ECO:0007669"/>
    <property type="project" value="InterPro"/>
</dbReference>
<evidence type="ECO:0000313" key="3">
    <source>
        <dbReference type="EMBL" id="GFZ05232.1"/>
    </source>
</evidence>
<dbReference type="Gene3D" id="3.30.420.10">
    <property type="entry name" value="Ribonuclease H-like superfamily/Ribonuclease H"/>
    <property type="match status" value="1"/>
</dbReference>
<keyword evidence="4" id="KW-1185">Reference proteome</keyword>
<evidence type="ECO:0000256" key="1">
    <source>
        <dbReference type="SAM" id="MobiDB-lite"/>
    </source>
</evidence>
<feature type="compositionally biased region" description="Polar residues" evidence="1">
    <location>
        <begin position="1"/>
        <end position="13"/>
    </location>
</feature>
<name>A0A7J0G381_9ERIC</name>
<gene>
    <name evidence="3" type="ORF">Acr_17g0008040</name>
</gene>
<dbReference type="InterPro" id="IPR036397">
    <property type="entry name" value="RNaseH_sf"/>
</dbReference>
<dbReference type="InterPro" id="IPR012337">
    <property type="entry name" value="RNaseH-like_sf"/>
</dbReference>
<dbReference type="PANTHER" id="PTHR48475">
    <property type="entry name" value="RIBONUCLEASE H"/>
    <property type="match status" value="1"/>
</dbReference>
<dbReference type="PANTHER" id="PTHR48475:SF2">
    <property type="entry name" value="RIBONUCLEASE H"/>
    <property type="match status" value="1"/>
</dbReference>
<dbReference type="AlphaFoldDB" id="A0A7J0G381"/>
<proteinExistence type="predicted"/>
<evidence type="ECO:0000259" key="2">
    <source>
        <dbReference type="Pfam" id="PF13456"/>
    </source>
</evidence>
<dbReference type="OrthoDB" id="1698855at2759"/>
<feature type="domain" description="RNase H type-1" evidence="2">
    <location>
        <begin position="336"/>
        <end position="394"/>
    </location>
</feature>
<protein>
    <recommendedName>
        <fullName evidence="2">RNase H type-1 domain-containing protein</fullName>
    </recommendedName>
</protein>
<dbReference type="Proteomes" id="UP000585474">
    <property type="component" value="Unassembled WGS sequence"/>
</dbReference>
<accession>A0A7J0G381</accession>
<feature type="region of interest" description="Disordered" evidence="1">
    <location>
        <begin position="1"/>
        <end position="24"/>
    </location>
</feature>
<dbReference type="InterPro" id="IPR002156">
    <property type="entry name" value="RNaseH_domain"/>
</dbReference>
<dbReference type="EMBL" id="BJWL01000017">
    <property type="protein sequence ID" value="GFZ05232.1"/>
    <property type="molecule type" value="Genomic_DNA"/>
</dbReference>
<evidence type="ECO:0000313" key="4">
    <source>
        <dbReference type="Proteomes" id="UP000585474"/>
    </source>
</evidence>
<organism evidence="3 4">
    <name type="scientific">Actinidia rufa</name>
    <dbReference type="NCBI Taxonomy" id="165716"/>
    <lineage>
        <taxon>Eukaryota</taxon>
        <taxon>Viridiplantae</taxon>
        <taxon>Streptophyta</taxon>
        <taxon>Embryophyta</taxon>
        <taxon>Tracheophyta</taxon>
        <taxon>Spermatophyta</taxon>
        <taxon>Magnoliopsida</taxon>
        <taxon>eudicotyledons</taxon>
        <taxon>Gunneridae</taxon>
        <taxon>Pentapetalae</taxon>
        <taxon>asterids</taxon>
        <taxon>Ericales</taxon>
        <taxon>Actinidiaceae</taxon>
        <taxon>Actinidia</taxon>
    </lineage>
</organism>
<reference evidence="3 4" key="1">
    <citation type="submission" date="2019-07" db="EMBL/GenBank/DDBJ databases">
        <title>De Novo Assembly of kiwifruit Actinidia rufa.</title>
        <authorList>
            <person name="Sugita-Konishi S."/>
            <person name="Sato K."/>
            <person name="Mori E."/>
            <person name="Abe Y."/>
            <person name="Kisaki G."/>
            <person name="Hamano K."/>
            <person name="Suezawa K."/>
            <person name="Otani M."/>
            <person name="Fukuda T."/>
            <person name="Manabe T."/>
            <person name="Gomi K."/>
            <person name="Tabuchi M."/>
            <person name="Akimitsu K."/>
            <person name="Kataoka I."/>
        </authorList>
    </citation>
    <scope>NUCLEOTIDE SEQUENCE [LARGE SCALE GENOMIC DNA]</scope>
    <source>
        <strain evidence="4">cv. Fuchu</strain>
    </source>
</reference>
<dbReference type="Pfam" id="PF13456">
    <property type="entry name" value="RVT_3"/>
    <property type="match status" value="1"/>
</dbReference>
<comment type="caution">
    <text evidence="3">The sequence shown here is derived from an EMBL/GenBank/DDBJ whole genome shotgun (WGS) entry which is preliminary data.</text>
</comment>
<sequence length="449" mass="51598">MNENNARLIQQLTTNNPPPPTVPIPPEVERYKVRKKNASHLFIVHKKDGESLKDYVKRFNPSVLEVEDASDKVVVMAMMEGLCPEELDEAKRRRRGREDYKIKEPDSKRADYRDEVKNRSYRDVKKRTNDRHLCMPLRRPDLEDAQVRLVKDVLGALVGELRKMFIISPHLQLELTYLSPSPKTTKKAFTFSMMMPWSSLLPLHILRRDKLHPFHSPLVGFEGNAPFRWIKLLVTWGIEPYQTIVWQDFTVVDCLSPYNAILGCPTMEGINAITSTYHLIMKFRISTWVEESEITFQQLKEYVRLPPLLMVLAIGEELITYLSISPTALRVESLGAFRDSQLVVNQVQDDYLAKDLRMMAYVDEVKTMATKIQNVRISQIPKKENKKADALANLVSTFDLISDRSISLELLPNPSIEVAKPIYQAASDLTWIGDIIAYLRDGTLPSDML</sequence>